<gene>
    <name evidence="5" type="primary">GDAP1-L</name>
    <name evidence="5" type="ORF">Hamer_G004832</name>
</gene>
<dbReference type="SUPFAM" id="SSF52833">
    <property type="entry name" value="Thioredoxin-like"/>
    <property type="match status" value="1"/>
</dbReference>
<keyword evidence="2" id="KW-0472">Membrane</keyword>
<dbReference type="SUPFAM" id="SSF47616">
    <property type="entry name" value="GST C-terminal domain-like"/>
    <property type="match status" value="1"/>
</dbReference>
<dbReference type="InterPro" id="IPR004045">
    <property type="entry name" value="Glutathione_S-Trfase_N"/>
</dbReference>
<sequence length="324" mass="37250">MTSENNENGNGNTLKYFYWYTSFYSQRALMALYEKRVPFKTQIVSLLAEEQYEPWFLKLNPCAEVPVLTDGVKVIPDSTRIIEYLEDNFSNGQFGQLTPKEKGSEESKNIEKFRDLLEPLPVPPLTFGIAAHPELTDNPKPPFTPFILKRMREITKNRPAIIREHAEKSAEFREVLMKKAAEAEQGALSINKTREEMDAVLQEFDAALQKAQVNSLTDKSEWWLCGELFSIADIDLAILLNRINQLGCEQRFWAGGKRPFLEAYWNKMQKRDSFKRATYFSANAMRFSKLRGTLKQSKTFLASLTAAMGIALLSYIVYRRVLKS</sequence>
<comment type="similarity">
    <text evidence="1">Belongs to the GST superfamily.</text>
</comment>
<keyword evidence="6" id="KW-1185">Reference proteome</keyword>
<dbReference type="GO" id="GO:0005741">
    <property type="term" value="C:mitochondrial outer membrane"/>
    <property type="evidence" value="ECO:0007669"/>
    <property type="project" value="TreeGrafter"/>
</dbReference>
<comment type="caution">
    <text evidence="5">The sequence shown here is derived from an EMBL/GenBank/DDBJ whole genome shotgun (WGS) entry which is preliminary data.</text>
</comment>
<evidence type="ECO:0000313" key="6">
    <source>
        <dbReference type="Proteomes" id="UP000747542"/>
    </source>
</evidence>
<dbReference type="PROSITE" id="PS50405">
    <property type="entry name" value="GST_CTER"/>
    <property type="match status" value="1"/>
</dbReference>
<dbReference type="CDD" id="cd00570">
    <property type="entry name" value="GST_N_family"/>
    <property type="match status" value="1"/>
</dbReference>
<dbReference type="Pfam" id="PF13417">
    <property type="entry name" value="GST_N_3"/>
    <property type="match status" value="1"/>
</dbReference>
<dbReference type="InterPro" id="IPR036249">
    <property type="entry name" value="Thioredoxin-like_sf"/>
</dbReference>
<dbReference type="GO" id="GO:0008053">
    <property type="term" value="P:mitochondrial fusion"/>
    <property type="evidence" value="ECO:0007669"/>
    <property type="project" value="TreeGrafter"/>
</dbReference>
<evidence type="ECO:0000259" key="3">
    <source>
        <dbReference type="PROSITE" id="PS50404"/>
    </source>
</evidence>
<dbReference type="InterPro" id="IPR010987">
    <property type="entry name" value="Glutathione-S-Trfase_C-like"/>
</dbReference>
<reference evidence="5" key="1">
    <citation type="journal article" date="2021" name="Sci. Adv.">
        <title>The American lobster genome reveals insights on longevity, neural, and immune adaptations.</title>
        <authorList>
            <person name="Polinski J.M."/>
            <person name="Zimin A.V."/>
            <person name="Clark K.F."/>
            <person name="Kohn A.B."/>
            <person name="Sadowski N."/>
            <person name="Timp W."/>
            <person name="Ptitsyn A."/>
            <person name="Khanna P."/>
            <person name="Romanova D.Y."/>
            <person name="Williams P."/>
            <person name="Greenwood S.J."/>
            <person name="Moroz L.L."/>
            <person name="Walt D.R."/>
            <person name="Bodnar A.G."/>
        </authorList>
    </citation>
    <scope>NUCLEOTIDE SEQUENCE</scope>
    <source>
        <strain evidence="5">GMGI-L3</strain>
    </source>
</reference>
<dbReference type="AlphaFoldDB" id="A0A8J5K1I7"/>
<protein>
    <submittedName>
        <fullName evidence="5">Ganglioside-induced differentiation-associated protein 1-like</fullName>
    </submittedName>
</protein>
<feature type="domain" description="GST C-terminal" evidence="4">
    <location>
        <begin position="155"/>
        <end position="287"/>
    </location>
</feature>
<feature type="domain" description="GST N-terminal" evidence="3">
    <location>
        <begin position="12"/>
        <end position="93"/>
    </location>
</feature>
<evidence type="ECO:0000256" key="1">
    <source>
        <dbReference type="ARBA" id="ARBA00007409"/>
    </source>
</evidence>
<dbReference type="PANTHER" id="PTHR44188:SF1">
    <property type="entry name" value="GDAP1, ISOFORM A"/>
    <property type="match status" value="1"/>
</dbReference>
<dbReference type="Gene3D" id="3.40.30.10">
    <property type="entry name" value="Glutaredoxin"/>
    <property type="match status" value="1"/>
</dbReference>
<accession>A0A8J5K1I7</accession>
<keyword evidence="2" id="KW-1133">Transmembrane helix</keyword>
<evidence type="ECO:0000259" key="4">
    <source>
        <dbReference type="PROSITE" id="PS50405"/>
    </source>
</evidence>
<proteinExistence type="inferred from homology"/>
<organism evidence="5 6">
    <name type="scientific">Homarus americanus</name>
    <name type="common">American lobster</name>
    <dbReference type="NCBI Taxonomy" id="6706"/>
    <lineage>
        <taxon>Eukaryota</taxon>
        <taxon>Metazoa</taxon>
        <taxon>Ecdysozoa</taxon>
        <taxon>Arthropoda</taxon>
        <taxon>Crustacea</taxon>
        <taxon>Multicrustacea</taxon>
        <taxon>Malacostraca</taxon>
        <taxon>Eumalacostraca</taxon>
        <taxon>Eucarida</taxon>
        <taxon>Decapoda</taxon>
        <taxon>Pleocyemata</taxon>
        <taxon>Astacidea</taxon>
        <taxon>Nephropoidea</taxon>
        <taxon>Nephropidae</taxon>
        <taxon>Homarus</taxon>
    </lineage>
</organism>
<evidence type="ECO:0000256" key="2">
    <source>
        <dbReference type="SAM" id="Phobius"/>
    </source>
</evidence>
<dbReference type="PROSITE" id="PS50404">
    <property type="entry name" value="GST_NTER"/>
    <property type="match status" value="1"/>
</dbReference>
<dbReference type="EMBL" id="JAHLQT010024847">
    <property type="protein sequence ID" value="KAG7165070.1"/>
    <property type="molecule type" value="Genomic_DNA"/>
</dbReference>
<dbReference type="GO" id="GO:0000266">
    <property type="term" value="P:mitochondrial fission"/>
    <property type="evidence" value="ECO:0007669"/>
    <property type="project" value="TreeGrafter"/>
</dbReference>
<dbReference type="Proteomes" id="UP000747542">
    <property type="component" value="Unassembled WGS sequence"/>
</dbReference>
<feature type="transmembrane region" description="Helical" evidence="2">
    <location>
        <begin position="300"/>
        <end position="318"/>
    </location>
</feature>
<keyword evidence="2" id="KW-0812">Transmembrane</keyword>
<name>A0A8J5K1I7_HOMAM</name>
<dbReference type="Gene3D" id="1.20.1050.10">
    <property type="match status" value="1"/>
</dbReference>
<dbReference type="GO" id="GO:0006626">
    <property type="term" value="P:protein targeting to mitochondrion"/>
    <property type="evidence" value="ECO:0007669"/>
    <property type="project" value="TreeGrafter"/>
</dbReference>
<dbReference type="InterPro" id="IPR036282">
    <property type="entry name" value="Glutathione-S-Trfase_C_sf"/>
</dbReference>
<dbReference type="PANTHER" id="PTHR44188">
    <property type="entry name" value="GDAP1, ISOFORM A"/>
    <property type="match status" value="1"/>
</dbReference>
<evidence type="ECO:0000313" key="5">
    <source>
        <dbReference type="EMBL" id="KAG7165070.1"/>
    </source>
</evidence>